<evidence type="ECO:0000256" key="3">
    <source>
        <dbReference type="ARBA" id="ARBA00008281"/>
    </source>
</evidence>
<evidence type="ECO:0000256" key="2">
    <source>
        <dbReference type="ARBA" id="ARBA00004162"/>
    </source>
</evidence>
<protein>
    <recommendedName>
        <fullName evidence="10">Flagellar protein FliL</fullName>
    </recommendedName>
</protein>
<name>A0A1G8HXZ5_9CLOT</name>
<evidence type="ECO:0000256" key="10">
    <source>
        <dbReference type="RuleBase" id="RU364125"/>
    </source>
</evidence>
<reference evidence="11 12" key="1">
    <citation type="submission" date="2016-10" db="EMBL/GenBank/DDBJ databases">
        <authorList>
            <person name="de Groot N.N."/>
        </authorList>
    </citation>
    <scope>NUCLEOTIDE SEQUENCE [LARGE SCALE GENOMIC DNA]</scope>
    <source>
        <strain evidence="11 12">CGMCC 1.5058</strain>
    </source>
</reference>
<keyword evidence="11" id="KW-0969">Cilium</keyword>
<dbReference type="GO" id="GO:0071978">
    <property type="term" value="P:bacterial-type flagellum-dependent swarming motility"/>
    <property type="evidence" value="ECO:0007669"/>
    <property type="project" value="TreeGrafter"/>
</dbReference>
<dbReference type="PANTHER" id="PTHR35091">
    <property type="entry name" value="FLAGELLAR PROTEIN FLIL"/>
    <property type="match status" value="1"/>
</dbReference>
<evidence type="ECO:0000256" key="8">
    <source>
        <dbReference type="ARBA" id="ARBA00022989"/>
    </source>
</evidence>
<evidence type="ECO:0000313" key="12">
    <source>
        <dbReference type="Proteomes" id="UP000183255"/>
    </source>
</evidence>
<dbReference type="Pfam" id="PF03748">
    <property type="entry name" value="FliL"/>
    <property type="match status" value="1"/>
</dbReference>
<keyword evidence="4 10" id="KW-1003">Cell membrane</keyword>
<dbReference type="GO" id="GO:0009425">
    <property type="term" value="C:bacterial-type flagellum basal body"/>
    <property type="evidence" value="ECO:0007669"/>
    <property type="project" value="InterPro"/>
</dbReference>
<sequence>MAQEEKQKKEKKKPNVLVIIIVIMSFIIMVGSVAMVFIATDIKISDIMARFQKHEEFVMPMDSYVVNLRTEGKKTTYLKANVSLLYTNEDHAAVLTNKTSQLRDVIIHDLMEYTPEDLLKEGGLAGAKVKIKASINAALGEDVVAEVYFTEFLVQ</sequence>
<proteinExistence type="inferred from homology"/>
<comment type="subcellular location">
    <subcellularLocation>
        <location evidence="2">Cell membrane</location>
        <topology evidence="2">Single-pass membrane protein</topology>
    </subcellularLocation>
</comment>
<keyword evidence="8 10" id="KW-1133">Transmembrane helix</keyword>
<keyword evidence="7 10" id="KW-0283">Flagellar rotation</keyword>
<evidence type="ECO:0000256" key="7">
    <source>
        <dbReference type="ARBA" id="ARBA00022779"/>
    </source>
</evidence>
<dbReference type="AlphaFoldDB" id="A0A1G8HXZ5"/>
<comment type="similarity">
    <text evidence="3 10">Belongs to the FliL family.</text>
</comment>
<dbReference type="InterPro" id="IPR005503">
    <property type="entry name" value="FliL"/>
</dbReference>
<evidence type="ECO:0000256" key="5">
    <source>
        <dbReference type="ARBA" id="ARBA00022500"/>
    </source>
</evidence>
<gene>
    <name evidence="11" type="ORF">SAMN05421804_101715</name>
</gene>
<dbReference type="GO" id="GO:0005886">
    <property type="term" value="C:plasma membrane"/>
    <property type="evidence" value="ECO:0007669"/>
    <property type="project" value="UniProtKB-SubCell"/>
</dbReference>
<keyword evidence="11" id="KW-0966">Cell projection</keyword>
<dbReference type="RefSeq" id="WP_031574182.1">
    <property type="nucleotide sequence ID" value="NZ_FNDZ01000001.1"/>
</dbReference>
<feature type="transmembrane region" description="Helical" evidence="10">
    <location>
        <begin position="16"/>
        <end position="39"/>
    </location>
</feature>
<dbReference type="EMBL" id="FNDZ01000001">
    <property type="protein sequence ID" value="SDI11477.1"/>
    <property type="molecule type" value="Genomic_DNA"/>
</dbReference>
<evidence type="ECO:0000256" key="9">
    <source>
        <dbReference type="ARBA" id="ARBA00023136"/>
    </source>
</evidence>
<dbReference type="Proteomes" id="UP000183255">
    <property type="component" value="Unassembled WGS sequence"/>
</dbReference>
<dbReference type="GO" id="GO:0006935">
    <property type="term" value="P:chemotaxis"/>
    <property type="evidence" value="ECO:0007669"/>
    <property type="project" value="UniProtKB-KW"/>
</dbReference>
<evidence type="ECO:0000313" key="11">
    <source>
        <dbReference type="EMBL" id="SDI11477.1"/>
    </source>
</evidence>
<accession>A0A1G8HXZ5</accession>
<evidence type="ECO:0000256" key="1">
    <source>
        <dbReference type="ARBA" id="ARBA00002254"/>
    </source>
</evidence>
<keyword evidence="6 10" id="KW-0812">Transmembrane</keyword>
<organism evidence="11 12">
    <name type="scientific">Proteiniclasticum ruminis</name>
    <dbReference type="NCBI Taxonomy" id="398199"/>
    <lineage>
        <taxon>Bacteria</taxon>
        <taxon>Bacillati</taxon>
        <taxon>Bacillota</taxon>
        <taxon>Clostridia</taxon>
        <taxon>Eubacteriales</taxon>
        <taxon>Clostridiaceae</taxon>
        <taxon>Proteiniclasticum</taxon>
    </lineage>
</organism>
<evidence type="ECO:0000256" key="4">
    <source>
        <dbReference type="ARBA" id="ARBA00022475"/>
    </source>
</evidence>
<keyword evidence="11" id="KW-0282">Flagellum</keyword>
<comment type="function">
    <text evidence="1 10">Controls the rotational direction of flagella during chemotaxis.</text>
</comment>
<keyword evidence="9 10" id="KW-0472">Membrane</keyword>
<dbReference type="PANTHER" id="PTHR35091:SF2">
    <property type="entry name" value="FLAGELLAR PROTEIN FLIL"/>
    <property type="match status" value="1"/>
</dbReference>
<evidence type="ECO:0000256" key="6">
    <source>
        <dbReference type="ARBA" id="ARBA00022692"/>
    </source>
</evidence>
<keyword evidence="5 10" id="KW-0145">Chemotaxis</keyword>